<dbReference type="InterPro" id="IPR008271">
    <property type="entry name" value="Ser/Thr_kinase_AS"/>
</dbReference>
<dbReference type="GO" id="GO:0005524">
    <property type="term" value="F:ATP binding"/>
    <property type="evidence" value="ECO:0007669"/>
    <property type="project" value="InterPro"/>
</dbReference>
<proteinExistence type="predicted"/>
<keyword evidence="3" id="KW-0418">Kinase</keyword>
<keyword evidence="4" id="KW-1185">Reference proteome</keyword>
<dbReference type="EMBL" id="KB206647">
    <property type="protein sequence ID" value="ELP89324.1"/>
    <property type="molecule type" value="Genomic_DNA"/>
</dbReference>
<name>A0A0A1UAX6_ENTIV</name>
<evidence type="ECO:0000256" key="1">
    <source>
        <dbReference type="SAM" id="Phobius"/>
    </source>
</evidence>
<dbReference type="Gene3D" id="1.10.510.10">
    <property type="entry name" value="Transferase(Phosphotransferase) domain 1"/>
    <property type="match status" value="1"/>
</dbReference>
<dbReference type="RefSeq" id="XP_004256095.1">
    <property type="nucleotide sequence ID" value="XM_004256047.1"/>
</dbReference>
<keyword evidence="3" id="KW-0808">Transferase</keyword>
<dbReference type="PROSITE" id="PS50011">
    <property type="entry name" value="PROTEIN_KINASE_DOM"/>
    <property type="match status" value="1"/>
</dbReference>
<dbReference type="PANTHER" id="PTHR45756">
    <property type="entry name" value="PALMITOYLTRANSFERASE"/>
    <property type="match status" value="1"/>
</dbReference>
<dbReference type="SUPFAM" id="SSF56112">
    <property type="entry name" value="Protein kinase-like (PK-like)"/>
    <property type="match status" value="1"/>
</dbReference>
<evidence type="ECO:0000313" key="4">
    <source>
        <dbReference type="Proteomes" id="UP000014680"/>
    </source>
</evidence>
<evidence type="ECO:0000259" key="2">
    <source>
        <dbReference type="PROSITE" id="PS50011"/>
    </source>
</evidence>
<keyword evidence="1" id="KW-0812">Transmembrane</keyword>
<dbReference type="KEGG" id="eiv:EIN_285800"/>
<feature type="non-terminal residue" evidence="3">
    <location>
        <position position="1"/>
    </location>
</feature>
<dbReference type="Pfam" id="PF00069">
    <property type="entry name" value="Pkinase"/>
    <property type="match status" value="1"/>
</dbReference>
<protein>
    <submittedName>
        <fullName evidence="3">Protein kinase, putative</fullName>
    </submittedName>
</protein>
<dbReference type="InterPro" id="IPR000719">
    <property type="entry name" value="Prot_kinase_dom"/>
</dbReference>
<dbReference type="VEuPathDB" id="AmoebaDB:EIN_285800"/>
<dbReference type="OrthoDB" id="18172at2759"/>
<dbReference type="InterPro" id="IPR011009">
    <property type="entry name" value="Kinase-like_dom_sf"/>
</dbReference>
<feature type="transmembrane region" description="Helical" evidence="1">
    <location>
        <begin position="173"/>
        <end position="192"/>
    </location>
</feature>
<dbReference type="Proteomes" id="UP000014680">
    <property type="component" value="Unassembled WGS sequence"/>
</dbReference>
<sequence>YKGSFRSNIVVIKKMKSVLSDNGSIEEFEKEVAMLDKFRCEYIVHFYGAVFIPNKMCMVTEFAQFGSLHDLIKHKTSDEVNMNVRVKFMLDAARGILYLHTNEILHRDIKPDNILVFTLDLNDNVNAKLTDFGSSRNVNMLLTNMTFTNGIGTPVYMAPEVLKMEKYKKPADIYSFAITMFEVFGWSQAYLIDTFKFAWKIAEFVSSGERLENRRNIPETLFQLIVKFNKIISIFFLFGLCNVEGFMRIINFSEDGKYLKHNFFQFRFFCLRSKRYILKHMIFFKMLFMDFLKDDSFS</sequence>
<accession>A0A0A1UAX6</accession>
<dbReference type="GeneID" id="14888307"/>
<dbReference type="SMART" id="SM00220">
    <property type="entry name" value="S_TKc"/>
    <property type="match status" value="1"/>
</dbReference>
<keyword evidence="1" id="KW-1133">Transmembrane helix</keyword>
<organism evidence="3 4">
    <name type="scientific">Entamoeba invadens IP1</name>
    <dbReference type="NCBI Taxonomy" id="370355"/>
    <lineage>
        <taxon>Eukaryota</taxon>
        <taxon>Amoebozoa</taxon>
        <taxon>Evosea</taxon>
        <taxon>Archamoebae</taxon>
        <taxon>Mastigamoebida</taxon>
        <taxon>Entamoebidae</taxon>
        <taxon>Entamoeba</taxon>
    </lineage>
</organism>
<feature type="transmembrane region" description="Helical" evidence="1">
    <location>
        <begin position="231"/>
        <end position="250"/>
    </location>
</feature>
<dbReference type="InterPro" id="IPR053215">
    <property type="entry name" value="TKL_Ser/Thr_kinase"/>
</dbReference>
<dbReference type="GO" id="GO:0004672">
    <property type="term" value="F:protein kinase activity"/>
    <property type="evidence" value="ECO:0007669"/>
    <property type="project" value="InterPro"/>
</dbReference>
<keyword evidence="1" id="KW-0472">Membrane</keyword>
<gene>
    <name evidence="3" type="ORF">EIN_285800</name>
</gene>
<dbReference type="PANTHER" id="PTHR45756:SF1">
    <property type="entry name" value="PROTEIN KINASE DOMAIN CONTAINING PROTEIN"/>
    <property type="match status" value="1"/>
</dbReference>
<evidence type="ECO:0000313" key="3">
    <source>
        <dbReference type="EMBL" id="ELP89324.1"/>
    </source>
</evidence>
<dbReference type="PROSITE" id="PS00108">
    <property type="entry name" value="PROTEIN_KINASE_ST"/>
    <property type="match status" value="1"/>
</dbReference>
<reference evidence="3 4" key="1">
    <citation type="submission" date="2012-10" db="EMBL/GenBank/DDBJ databases">
        <authorList>
            <person name="Zafar N."/>
            <person name="Inman J."/>
            <person name="Hall N."/>
            <person name="Lorenzi H."/>
            <person name="Caler E."/>
        </authorList>
    </citation>
    <scope>NUCLEOTIDE SEQUENCE [LARGE SCALE GENOMIC DNA]</scope>
    <source>
        <strain evidence="3 4">IP1</strain>
    </source>
</reference>
<dbReference type="AlphaFoldDB" id="A0A0A1UAX6"/>
<feature type="domain" description="Protein kinase" evidence="2">
    <location>
        <begin position="1"/>
        <end position="264"/>
    </location>
</feature>